<evidence type="ECO:0000256" key="6">
    <source>
        <dbReference type="ARBA" id="ARBA00022741"/>
    </source>
</evidence>
<dbReference type="PANTHER" id="PTHR46390:SF1">
    <property type="entry name" value="MANNOSE-1-PHOSPHATE GUANYLYLTRANSFERASE"/>
    <property type="match status" value="1"/>
</dbReference>
<dbReference type="Proteomes" id="UP000316471">
    <property type="component" value="Unassembled WGS sequence"/>
</dbReference>
<dbReference type="PANTHER" id="PTHR46390">
    <property type="entry name" value="MANNOSE-1-PHOSPHATE GUANYLYLTRANSFERASE"/>
    <property type="match status" value="1"/>
</dbReference>
<keyword evidence="17" id="KW-1185">Reference proteome</keyword>
<evidence type="ECO:0000256" key="4">
    <source>
        <dbReference type="ARBA" id="ARBA00022679"/>
    </source>
</evidence>
<dbReference type="GO" id="GO:0005525">
    <property type="term" value="F:GTP binding"/>
    <property type="evidence" value="ECO:0007669"/>
    <property type="project" value="UniProtKB-KW"/>
</dbReference>
<dbReference type="AlphaFoldDB" id="A0A562LVW6"/>
<reference evidence="16 17" key="1">
    <citation type="journal article" date="2015" name="Stand. Genomic Sci.">
        <title>Genomic Encyclopedia of Bacterial and Archaeal Type Strains, Phase III: the genomes of soil and plant-associated and newly described type strains.</title>
        <authorList>
            <person name="Whitman W.B."/>
            <person name="Woyke T."/>
            <person name="Klenk H.P."/>
            <person name="Zhou Y."/>
            <person name="Lilburn T.G."/>
            <person name="Beck B.J."/>
            <person name="De Vos P."/>
            <person name="Vandamme P."/>
            <person name="Eisen J.A."/>
            <person name="Garrity G."/>
            <person name="Hugenholtz P."/>
            <person name="Kyrpides N.C."/>
        </authorList>
    </citation>
    <scope>NUCLEOTIDE SEQUENCE [LARGE SCALE GENOMIC DNA]</scope>
    <source>
        <strain evidence="16 17">CGMCC 1.10136</strain>
    </source>
</reference>
<proteinExistence type="inferred from homology"/>
<dbReference type="GO" id="GO:0016853">
    <property type="term" value="F:isomerase activity"/>
    <property type="evidence" value="ECO:0007669"/>
    <property type="project" value="UniProtKB-KW"/>
</dbReference>
<dbReference type="InterPro" id="IPR054566">
    <property type="entry name" value="ManC/GMP-like_b-helix"/>
</dbReference>
<dbReference type="CDD" id="cd02213">
    <property type="entry name" value="cupin_PMI_typeII_C"/>
    <property type="match status" value="1"/>
</dbReference>
<evidence type="ECO:0000259" key="13">
    <source>
        <dbReference type="Pfam" id="PF00483"/>
    </source>
</evidence>
<dbReference type="OrthoDB" id="9806359at2"/>
<dbReference type="GO" id="GO:0009298">
    <property type="term" value="P:GDP-mannose biosynthetic process"/>
    <property type="evidence" value="ECO:0007669"/>
    <property type="project" value="UniProtKB-UniPathway"/>
</dbReference>
<name>A0A562LVW6_9GAMM</name>
<evidence type="ECO:0000256" key="11">
    <source>
        <dbReference type="ARBA" id="ARBA00074812"/>
    </source>
</evidence>
<dbReference type="UniPathway" id="UPA00126">
    <property type="reaction ID" value="UER00930"/>
</dbReference>
<dbReference type="EC" id="2.7.7.13" evidence="3"/>
<dbReference type="SUPFAM" id="SSF51182">
    <property type="entry name" value="RmlC-like cupins"/>
    <property type="match status" value="1"/>
</dbReference>
<gene>
    <name evidence="16" type="ORF">IP93_01560</name>
</gene>
<keyword evidence="7" id="KW-0342">GTP-binding</keyword>
<evidence type="ECO:0000256" key="1">
    <source>
        <dbReference type="ARBA" id="ARBA00004823"/>
    </source>
</evidence>
<feature type="domain" description="Mannose-6-phosphate isomerase type II C-terminal" evidence="14">
    <location>
        <begin position="346"/>
        <end position="460"/>
    </location>
</feature>
<dbReference type="GO" id="GO:0000271">
    <property type="term" value="P:polysaccharide biosynthetic process"/>
    <property type="evidence" value="ECO:0007669"/>
    <property type="project" value="UniProtKB-KW"/>
</dbReference>
<evidence type="ECO:0000256" key="12">
    <source>
        <dbReference type="RuleBase" id="RU004190"/>
    </source>
</evidence>
<feature type="domain" description="Nucleotidyl transferase" evidence="13">
    <location>
        <begin position="3"/>
        <end position="280"/>
    </location>
</feature>
<dbReference type="Pfam" id="PF01050">
    <property type="entry name" value="MannoseP_isomer"/>
    <property type="match status" value="1"/>
</dbReference>
<dbReference type="Gene3D" id="3.90.550.10">
    <property type="entry name" value="Spore Coat Polysaccharide Biosynthesis Protein SpsA, Chain A"/>
    <property type="match status" value="1"/>
</dbReference>
<dbReference type="InterPro" id="IPR049577">
    <property type="entry name" value="GMPP_N"/>
</dbReference>
<dbReference type="FunFam" id="3.90.550.10:FF:000046">
    <property type="entry name" value="Mannose-1-phosphate guanylyltransferase (GDP)"/>
    <property type="match status" value="1"/>
</dbReference>
<evidence type="ECO:0000256" key="9">
    <source>
        <dbReference type="ARBA" id="ARBA00047343"/>
    </source>
</evidence>
<dbReference type="Gene3D" id="2.60.120.10">
    <property type="entry name" value="Jelly Rolls"/>
    <property type="match status" value="1"/>
</dbReference>
<dbReference type="GO" id="GO:0004475">
    <property type="term" value="F:mannose-1-phosphate guanylyltransferase (GTP) activity"/>
    <property type="evidence" value="ECO:0007669"/>
    <property type="project" value="UniProtKB-EC"/>
</dbReference>
<dbReference type="InterPro" id="IPR014710">
    <property type="entry name" value="RmlC-like_jellyroll"/>
</dbReference>
<organism evidence="16 17">
    <name type="scientific">Aerolutibacter ruishenii</name>
    <dbReference type="NCBI Taxonomy" id="686800"/>
    <lineage>
        <taxon>Bacteria</taxon>
        <taxon>Pseudomonadati</taxon>
        <taxon>Pseudomonadota</taxon>
        <taxon>Gammaproteobacteria</taxon>
        <taxon>Lysobacterales</taxon>
        <taxon>Lysobacteraceae</taxon>
        <taxon>Aerolutibacter</taxon>
    </lineage>
</organism>
<dbReference type="InterPro" id="IPR005835">
    <property type="entry name" value="NTP_transferase_dom"/>
</dbReference>
<protein>
    <recommendedName>
        <fullName evidence="11">Xanthan biosynthesis protein XanB</fullName>
        <ecNumber evidence="3">2.7.7.13</ecNumber>
    </recommendedName>
</protein>
<dbReference type="FunFam" id="2.60.120.10:FF:000032">
    <property type="entry name" value="Mannose-1-phosphate guanylyltransferase/mannose-6-phosphate isomerase"/>
    <property type="match status" value="1"/>
</dbReference>
<comment type="pathway">
    <text evidence="1">Nucleotide-sugar biosynthesis; GDP-alpha-D-mannose biosynthesis; GDP-alpha-D-mannose from alpha-D-mannose 1-phosphate (GTP route): step 1/1.</text>
</comment>
<accession>A0A562LVW6</accession>
<comment type="similarity">
    <text evidence="2 12">Belongs to the mannose-6-phosphate isomerase type 2 family.</text>
</comment>
<keyword evidence="8" id="KW-0270">Exopolysaccharide synthesis</keyword>
<dbReference type="EMBL" id="VLKP01000005">
    <property type="protein sequence ID" value="TWI11658.1"/>
    <property type="molecule type" value="Genomic_DNA"/>
</dbReference>
<dbReference type="InterPro" id="IPR011051">
    <property type="entry name" value="RmlC_Cupin_sf"/>
</dbReference>
<evidence type="ECO:0000313" key="17">
    <source>
        <dbReference type="Proteomes" id="UP000316471"/>
    </source>
</evidence>
<dbReference type="InterPro" id="IPR001538">
    <property type="entry name" value="Man6P_isomerase-2_C"/>
</dbReference>
<dbReference type="InterPro" id="IPR029044">
    <property type="entry name" value="Nucleotide-diphossugar_trans"/>
</dbReference>
<feature type="domain" description="MannoseP isomerase/GMP-like beta-helix" evidence="15">
    <location>
        <begin position="290"/>
        <end position="342"/>
    </location>
</feature>
<evidence type="ECO:0000256" key="7">
    <source>
        <dbReference type="ARBA" id="ARBA00023134"/>
    </source>
</evidence>
<dbReference type="InterPro" id="IPR006375">
    <property type="entry name" value="Man1P_GuaTrfase/Man6P_Isoase"/>
</dbReference>
<evidence type="ECO:0000256" key="8">
    <source>
        <dbReference type="ARBA" id="ARBA00023169"/>
    </source>
</evidence>
<dbReference type="NCBIfam" id="TIGR01479">
    <property type="entry name" value="GMP_PMI"/>
    <property type="match status" value="1"/>
</dbReference>
<keyword evidence="6" id="KW-0547">Nucleotide-binding</keyword>
<sequence>MIPVILSGGSGTRLWPLSREAFPKQFLSLVGDDSMLQATWRRVAPMASAAPIVVANEGHRFMVAEQLRESGCGGATILLEPVARNTAPAIAVAALEAMRGGDDPILLVLPSDHVIINAEAFRQAVQAAAGAAEDGALITFGIVPTGPETGYGYILAELGDGVRRVIEFVEKPDAETAKTYVASGDYFWNSGMFMFRASAFLGELAAHQPAMLSACREALARARRDEDFVRLDKDAFAASPSDSIDYAVMEQTQAAAILPIDVGWNDVGSWSALWEVAEQDGDGNAHHGDVLAQDCRNTLAWGDGRLLALLGLQDVVVVDTADAVLVAHKDHVQEVKGIVSALKQKGRSEPTWHRKVYRPWGSYDSIDMGERFQVKRITVKPGAALSLQMHHHRAEHWIVVSGTGRITRGEEVILLAENQSTYIPLGVKHRLENPGVVPLELIEVQSGSYLGEDDIVRFEDVYGRG</sequence>
<dbReference type="CDD" id="cd02509">
    <property type="entry name" value="GDP-M1P_Guanylyltransferase"/>
    <property type="match status" value="1"/>
</dbReference>
<dbReference type="Pfam" id="PF00483">
    <property type="entry name" value="NTP_transferase"/>
    <property type="match status" value="1"/>
</dbReference>
<evidence type="ECO:0000259" key="15">
    <source>
        <dbReference type="Pfam" id="PF22640"/>
    </source>
</evidence>
<comment type="catalytic activity">
    <reaction evidence="9">
        <text>alpha-D-mannose 1-phosphate + GTP + H(+) = GDP-alpha-D-mannose + diphosphate</text>
        <dbReference type="Rhea" id="RHEA:15229"/>
        <dbReference type="ChEBI" id="CHEBI:15378"/>
        <dbReference type="ChEBI" id="CHEBI:33019"/>
        <dbReference type="ChEBI" id="CHEBI:37565"/>
        <dbReference type="ChEBI" id="CHEBI:57527"/>
        <dbReference type="ChEBI" id="CHEBI:58409"/>
        <dbReference type="EC" id="2.7.7.13"/>
    </reaction>
</comment>
<evidence type="ECO:0000259" key="14">
    <source>
        <dbReference type="Pfam" id="PF01050"/>
    </source>
</evidence>
<keyword evidence="5 16" id="KW-0548">Nucleotidyltransferase</keyword>
<evidence type="ECO:0000256" key="5">
    <source>
        <dbReference type="ARBA" id="ARBA00022695"/>
    </source>
</evidence>
<evidence type="ECO:0000313" key="16">
    <source>
        <dbReference type="EMBL" id="TWI11658.1"/>
    </source>
</evidence>
<keyword evidence="16" id="KW-0413">Isomerase</keyword>
<evidence type="ECO:0000256" key="2">
    <source>
        <dbReference type="ARBA" id="ARBA00006115"/>
    </source>
</evidence>
<dbReference type="SUPFAM" id="SSF53448">
    <property type="entry name" value="Nucleotide-diphospho-sugar transferases"/>
    <property type="match status" value="1"/>
</dbReference>
<evidence type="ECO:0000256" key="10">
    <source>
        <dbReference type="ARBA" id="ARBA00056744"/>
    </source>
</evidence>
<comment type="caution">
    <text evidence="16">The sequence shown here is derived from an EMBL/GenBank/DDBJ whole genome shotgun (WGS) entry which is preliminary data.</text>
</comment>
<dbReference type="InterPro" id="IPR051161">
    <property type="entry name" value="Mannose-6P_isomerase_type2"/>
</dbReference>
<keyword evidence="4 16" id="KW-0808">Transferase</keyword>
<dbReference type="Pfam" id="PF22640">
    <property type="entry name" value="ManC_GMP_beta-helix"/>
    <property type="match status" value="1"/>
</dbReference>
<comment type="function">
    <text evidence="10">Involved in xanthan production.</text>
</comment>
<dbReference type="RefSeq" id="WP_144814108.1">
    <property type="nucleotide sequence ID" value="NZ_VLKP01000005.1"/>
</dbReference>
<evidence type="ECO:0000256" key="3">
    <source>
        <dbReference type="ARBA" id="ARBA00012387"/>
    </source>
</evidence>